<keyword evidence="4" id="KW-0808">Transferase</keyword>
<evidence type="ECO:0000259" key="3">
    <source>
        <dbReference type="Pfam" id="PF19040"/>
    </source>
</evidence>
<feature type="transmembrane region" description="Helical" evidence="1">
    <location>
        <begin position="314"/>
        <end position="334"/>
    </location>
</feature>
<sequence>MIAVVSVIANHLAGWPVGGFVGVDVFFVISGFLITGLLVREHERTGRISFVDFYRRRIKRLMPAALLVLAVTVIGSVYLLPQPRAIAAAIDAAFAALFTVNWRLAVVGTDYFEAGQPPSPLQHYWSLSVEEQFYVVWPIVMVLMLWIAGRLRGDRLGRRRVLLAAASLIAVASFAWALLETATNPSFAYFSTLARAWELGIGAVLAIIVQTTRLRIPPAIAPWAGLAGTAGIIASCFLVLPEPGFPAPAGLLPVLSTALVIWAGVEGGERYERVNALLTNRVSHFLGDISYSLYLWHFPVIILGAALLPQESPMFLALALVATLLLSWASYAWVEDPARRSSWLTSDWRWRPRVVVGWAVGAAVVLGAGALVTTEITRPAEAVQPERVAPVDCFGANYLANGCSPEDVTGEITPAVDVMAEDTGGAYACWRVQGGPLQSCTYGSESEDALRVALVGDSHAAMLMPGLLPELEDRDWRMDTYLGYGCQWRDGGEASDCAPLMPEIDERLTSGDYDLIITSAARWATSDGAAEGFASAWADAIEAGSRVVAVADVPTVSEETLACLQRVGGDPFDCSTPVAEASQPADPLVAAAALEPRAGLVEVADRYCTDAGCPGVIGGVVVYRDGVSHTTGTYMRSFGPELVDRIRAAAGL</sequence>
<keyword evidence="1" id="KW-0812">Transmembrane</keyword>
<dbReference type="GO" id="GO:0016747">
    <property type="term" value="F:acyltransferase activity, transferring groups other than amino-acyl groups"/>
    <property type="evidence" value="ECO:0007669"/>
    <property type="project" value="InterPro"/>
</dbReference>
<keyword evidence="4" id="KW-0012">Acyltransferase</keyword>
<keyword evidence="1" id="KW-1133">Transmembrane helix</keyword>
<dbReference type="InterPro" id="IPR002656">
    <property type="entry name" value="Acyl_transf_3_dom"/>
</dbReference>
<feature type="transmembrane region" description="Helical" evidence="1">
    <location>
        <begin position="132"/>
        <end position="149"/>
    </location>
</feature>
<keyword evidence="1" id="KW-0472">Membrane</keyword>
<dbReference type="STRING" id="684552.SAMN04489719_0861"/>
<dbReference type="InterPro" id="IPR043968">
    <property type="entry name" value="SGNH"/>
</dbReference>
<dbReference type="PANTHER" id="PTHR23028:SF53">
    <property type="entry name" value="ACYL_TRANSF_3 DOMAIN-CONTAINING PROTEIN"/>
    <property type="match status" value="1"/>
</dbReference>
<feature type="transmembrane region" description="Helical" evidence="1">
    <location>
        <begin position="161"/>
        <end position="179"/>
    </location>
</feature>
<dbReference type="Proteomes" id="UP000199649">
    <property type="component" value="Chromosome I"/>
</dbReference>
<name>A0A1H1M4C3_9MICO</name>
<reference evidence="5" key="1">
    <citation type="submission" date="2016-10" db="EMBL/GenBank/DDBJ databases">
        <authorList>
            <person name="Varghese N."/>
            <person name="Submissions S."/>
        </authorList>
    </citation>
    <scope>NUCLEOTIDE SEQUENCE [LARGE SCALE GENOMIC DNA]</scope>
    <source>
        <strain evidence="5">DSM 22965</strain>
    </source>
</reference>
<dbReference type="AlphaFoldDB" id="A0A1H1M4C3"/>
<accession>A0A1H1M4C3</accession>
<proteinExistence type="predicted"/>
<feature type="transmembrane region" description="Helical" evidence="1">
    <location>
        <begin position="185"/>
        <end position="208"/>
    </location>
</feature>
<keyword evidence="5" id="KW-1185">Reference proteome</keyword>
<dbReference type="Pfam" id="PF19040">
    <property type="entry name" value="SGNH"/>
    <property type="match status" value="1"/>
</dbReference>
<dbReference type="GO" id="GO:0009103">
    <property type="term" value="P:lipopolysaccharide biosynthetic process"/>
    <property type="evidence" value="ECO:0007669"/>
    <property type="project" value="TreeGrafter"/>
</dbReference>
<dbReference type="EMBL" id="LT629734">
    <property type="protein sequence ID" value="SDR81643.1"/>
    <property type="molecule type" value="Genomic_DNA"/>
</dbReference>
<dbReference type="GO" id="GO:0016787">
    <property type="term" value="F:hydrolase activity"/>
    <property type="evidence" value="ECO:0007669"/>
    <property type="project" value="UniProtKB-KW"/>
</dbReference>
<organism evidence="4 5">
    <name type="scientific">Agrococcus carbonis</name>
    <dbReference type="NCBI Taxonomy" id="684552"/>
    <lineage>
        <taxon>Bacteria</taxon>
        <taxon>Bacillati</taxon>
        <taxon>Actinomycetota</taxon>
        <taxon>Actinomycetes</taxon>
        <taxon>Micrococcales</taxon>
        <taxon>Microbacteriaceae</taxon>
        <taxon>Agrococcus</taxon>
    </lineage>
</organism>
<feature type="transmembrane region" description="Helical" evidence="1">
    <location>
        <begin position="220"/>
        <end position="240"/>
    </location>
</feature>
<dbReference type="PANTHER" id="PTHR23028">
    <property type="entry name" value="ACETYLTRANSFERASE"/>
    <property type="match status" value="1"/>
</dbReference>
<feature type="transmembrane region" description="Helical" evidence="1">
    <location>
        <begin position="246"/>
        <end position="265"/>
    </location>
</feature>
<dbReference type="OrthoDB" id="3404679at2"/>
<feature type="transmembrane region" description="Helical" evidence="1">
    <location>
        <begin position="285"/>
        <end position="308"/>
    </location>
</feature>
<evidence type="ECO:0000256" key="1">
    <source>
        <dbReference type="SAM" id="Phobius"/>
    </source>
</evidence>
<dbReference type="Pfam" id="PF01757">
    <property type="entry name" value="Acyl_transf_3"/>
    <property type="match status" value="1"/>
</dbReference>
<gene>
    <name evidence="4" type="ORF">SAMN04489719_0861</name>
</gene>
<feature type="transmembrane region" description="Helical" evidence="1">
    <location>
        <begin position="354"/>
        <end position="372"/>
    </location>
</feature>
<evidence type="ECO:0000313" key="5">
    <source>
        <dbReference type="Proteomes" id="UP000199649"/>
    </source>
</evidence>
<feature type="transmembrane region" description="Helical" evidence="1">
    <location>
        <begin position="61"/>
        <end position="80"/>
    </location>
</feature>
<protein>
    <submittedName>
        <fullName evidence="4">Peptidoglycan/LPS O-acetylase OafA/YrhL, contains acyltransferase and SGNH-hydrolase domains</fullName>
    </submittedName>
</protein>
<evidence type="ECO:0000259" key="2">
    <source>
        <dbReference type="Pfam" id="PF01757"/>
    </source>
</evidence>
<keyword evidence="4" id="KW-0378">Hydrolase</keyword>
<dbReference type="InterPro" id="IPR050879">
    <property type="entry name" value="Acyltransferase_3"/>
</dbReference>
<feature type="transmembrane region" description="Helical" evidence="1">
    <location>
        <begin position="20"/>
        <end position="40"/>
    </location>
</feature>
<feature type="domain" description="SGNH" evidence="3">
    <location>
        <begin position="438"/>
        <end position="642"/>
    </location>
</feature>
<feature type="domain" description="Acyltransferase 3" evidence="2">
    <location>
        <begin position="2"/>
        <end position="331"/>
    </location>
</feature>
<evidence type="ECO:0000313" key="4">
    <source>
        <dbReference type="EMBL" id="SDR81643.1"/>
    </source>
</evidence>
<dbReference type="GO" id="GO:0016020">
    <property type="term" value="C:membrane"/>
    <property type="evidence" value="ECO:0007669"/>
    <property type="project" value="TreeGrafter"/>
</dbReference>